<evidence type="ECO:0000259" key="1">
    <source>
        <dbReference type="Pfam" id="PF03781"/>
    </source>
</evidence>
<dbReference type="PANTHER" id="PTHR23150">
    <property type="entry name" value="SULFATASE MODIFYING FACTOR 1, 2"/>
    <property type="match status" value="1"/>
</dbReference>
<reference evidence="3" key="1">
    <citation type="submission" date="2016-11" db="EMBL/GenBank/DDBJ databases">
        <authorList>
            <person name="Varghese N."/>
            <person name="Submissions S."/>
        </authorList>
    </citation>
    <scope>NUCLEOTIDE SEQUENCE [LARGE SCALE GENOMIC DNA]</scope>
    <source>
        <strain evidence="3">DSM 8595</strain>
    </source>
</reference>
<sequence>MTSDTHPTPMTRIDGGSFRMGSEEFYADETPVHERSVAAFELDVHPVTNEQFAAFVEATGYVTVAERPLDPADFPGVDPADLVPGGLVFTPTSGPVDLREWRQWWRWGAGASWRHPFGPEASLRQAQFGAVDALADRPTHPVVQVSFEDASAYAEWAGKRLPTEAELEFAARGGLDGARFAWGDEEFPDGRLMVNRWQGAFPYRNTGAEGWAGTSPVMTFPANGYGLFDVTGNVWEWTTDFYTARHNPSGLEAVDAERRPNLLAAASAEPGSRIPRRVLKGGSHLCSPDYCLRYRPAARSPQADDSATTHIGFRCARDA</sequence>
<protein>
    <submittedName>
        <fullName evidence="2">Formylglycine-generating enzyme, required for sulfatase activity, contains SUMF1/FGE domain</fullName>
    </submittedName>
</protein>
<dbReference type="GO" id="GO:0120147">
    <property type="term" value="F:formylglycine-generating oxidase activity"/>
    <property type="evidence" value="ECO:0007669"/>
    <property type="project" value="TreeGrafter"/>
</dbReference>
<dbReference type="EMBL" id="FSRJ01000003">
    <property type="protein sequence ID" value="SIO08593.1"/>
    <property type="molecule type" value="Genomic_DNA"/>
</dbReference>
<dbReference type="Pfam" id="PF03781">
    <property type="entry name" value="FGE-sulfatase"/>
    <property type="match status" value="1"/>
</dbReference>
<dbReference type="PANTHER" id="PTHR23150:SF19">
    <property type="entry name" value="FORMYLGLYCINE-GENERATING ENZYME"/>
    <property type="match status" value="1"/>
</dbReference>
<dbReference type="InterPro" id="IPR051043">
    <property type="entry name" value="Sulfatase_Mod_Factor_Kinase"/>
</dbReference>
<dbReference type="Proteomes" id="UP000184699">
    <property type="component" value="Unassembled WGS sequence"/>
</dbReference>
<dbReference type="AlphaFoldDB" id="A0A1N6GM41"/>
<keyword evidence="3" id="KW-1185">Reference proteome</keyword>
<dbReference type="SUPFAM" id="SSF56436">
    <property type="entry name" value="C-type lectin-like"/>
    <property type="match status" value="1"/>
</dbReference>
<name>A0A1N6GM41_9MICO</name>
<dbReference type="STRING" id="232089.SAMN05443544_2699"/>
<feature type="domain" description="Sulfatase-modifying factor enzyme-like" evidence="1">
    <location>
        <begin position="10"/>
        <end position="317"/>
    </location>
</feature>
<proteinExistence type="predicted"/>
<gene>
    <name evidence="2" type="ORF">SAMN05443544_2699</name>
</gene>
<organism evidence="2 3">
    <name type="scientific">Agromyces cerinus subsp. cerinus</name>
    <dbReference type="NCBI Taxonomy" id="232089"/>
    <lineage>
        <taxon>Bacteria</taxon>
        <taxon>Bacillati</taxon>
        <taxon>Actinomycetota</taxon>
        <taxon>Actinomycetes</taxon>
        <taxon>Micrococcales</taxon>
        <taxon>Microbacteriaceae</taxon>
        <taxon>Agromyces</taxon>
    </lineage>
</organism>
<dbReference type="Gene3D" id="3.90.1580.10">
    <property type="entry name" value="paralog of FGE (formylglycine-generating enzyme)"/>
    <property type="match status" value="1"/>
</dbReference>
<dbReference type="InterPro" id="IPR005532">
    <property type="entry name" value="SUMF_dom"/>
</dbReference>
<accession>A0A1N6GM41</accession>
<dbReference type="InterPro" id="IPR016187">
    <property type="entry name" value="CTDL_fold"/>
</dbReference>
<evidence type="ECO:0000313" key="2">
    <source>
        <dbReference type="EMBL" id="SIO08593.1"/>
    </source>
</evidence>
<dbReference type="InterPro" id="IPR042095">
    <property type="entry name" value="SUMF_sf"/>
</dbReference>
<evidence type="ECO:0000313" key="3">
    <source>
        <dbReference type="Proteomes" id="UP000184699"/>
    </source>
</evidence>